<dbReference type="Gene3D" id="3.30.450.40">
    <property type="match status" value="1"/>
</dbReference>
<dbReference type="SUPFAM" id="SSF55781">
    <property type="entry name" value="GAF domain-like"/>
    <property type="match status" value="1"/>
</dbReference>
<dbReference type="EMBL" id="JABSNP010000003">
    <property type="protein sequence ID" value="NRT17976.1"/>
    <property type="molecule type" value="Genomic_DNA"/>
</dbReference>
<dbReference type="Pfam" id="PF04397">
    <property type="entry name" value="LytTR"/>
    <property type="match status" value="1"/>
</dbReference>
<dbReference type="RefSeq" id="WP_173808748.1">
    <property type="nucleotide sequence ID" value="NZ_JABSNP010000003.1"/>
</dbReference>
<sequence>MSLHLEQELVPPISAAYDALAAAPAQLFADLVYLASAACGTPQAALALAGPVGFVFKAQRGFAPATLHALDGFCQAVMHAETVLINDQDLFPDSAQPLFCAGVALRGPDGQALGVLCVSDPAARTTPTDAQREALACLARRAADHLALTLAHQTLEAQQQQLAAAFRLAPAAEPGLRPELFVKQDTRLVRVAPADVTHFEALGDYVNLYTVRERLTVYGTMKDMQARLPAADFARVHRKYIIRLDRLVGLDGDVVLLDAGRDGSTTRPATSVPIGSSYKAALLARLQIL</sequence>
<organism evidence="2 3">
    <name type="scientific">Hymenobacter caeli</name>
    <dbReference type="NCBI Taxonomy" id="2735894"/>
    <lineage>
        <taxon>Bacteria</taxon>
        <taxon>Pseudomonadati</taxon>
        <taxon>Bacteroidota</taxon>
        <taxon>Cytophagia</taxon>
        <taxon>Cytophagales</taxon>
        <taxon>Hymenobacteraceae</taxon>
        <taxon>Hymenobacter</taxon>
    </lineage>
</organism>
<dbReference type="GO" id="GO:0003677">
    <property type="term" value="F:DNA binding"/>
    <property type="evidence" value="ECO:0007669"/>
    <property type="project" value="UniProtKB-KW"/>
</dbReference>
<gene>
    <name evidence="2" type="ORF">HNP98_000787</name>
</gene>
<reference evidence="2 3" key="1">
    <citation type="submission" date="2020-05" db="EMBL/GenBank/DDBJ databases">
        <title>Genomic Encyclopedia of Type Strains, Phase IV (KMG-V): Genome sequencing to study the core and pangenomes of soil and plant-associated prokaryotes.</title>
        <authorList>
            <person name="Whitman W."/>
        </authorList>
    </citation>
    <scope>NUCLEOTIDE SEQUENCE [LARGE SCALE GENOMIC DNA]</scope>
    <source>
        <strain evidence="2 3">9A</strain>
    </source>
</reference>
<dbReference type="InterPro" id="IPR003018">
    <property type="entry name" value="GAF"/>
</dbReference>
<feature type="domain" description="HTH LytTR-type" evidence="1">
    <location>
        <begin position="180"/>
        <end position="253"/>
    </location>
</feature>
<dbReference type="InterPro" id="IPR007492">
    <property type="entry name" value="LytTR_DNA-bd_dom"/>
</dbReference>
<dbReference type="Pfam" id="PF01590">
    <property type="entry name" value="GAF"/>
    <property type="match status" value="1"/>
</dbReference>
<evidence type="ECO:0000313" key="3">
    <source>
        <dbReference type="Proteomes" id="UP000779507"/>
    </source>
</evidence>
<proteinExistence type="predicted"/>
<dbReference type="PANTHER" id="PTHR37299">
    <property type="entry name" value="TRANSCRIPTIONAL REGULATOR-RELATED"/>
    <property type="match status" value="1"/>
</dbReference>
<protein>
    <submittedName>
        <fullName evidence="2">DNA-binding LytR/AlgR family response regulator</fullName>
    </submittedName>
</protein>
<dbReference type="Gene3D" id="2.40.50.1020">
    <property type="entry name" value="LytTr DNA-binding domain"/>
    <property type="match status" value="1"/>
</dbReference>
<keyword evidence="2" id="KW-0238">DNA-binding</keyword>
<dbReference type="PANTHER" id="PTHR37299:SF1">
    <property type="entry name" value="STAGE 0 SPORULATION PROTEIN A HOMOLOG"/>
    <property type="match status" value="1"/>
</dbReference>
<evidence type="ECO:0000313" key="2">
    <source>
        <dbReference type="EMBL" id="NRT17976.1"/>
    </source>
</evidence>
<dbReference type="SMART" id="SM00850">
    <property type="entry name" value="LytTR"/>
    <property type="match status" value="1"/>
</dbReference>
<dbReference type="PROSITE" id="PS50930">
    <property type="entry name" value="HTH_LYTTR"/>
    <property type="match status" value="1"/>
</dbReference>
<keyword evidence="3" id="KW-1185">Reference proteome</keyword>
<accession>A0ABX2FN65</accession>
<name>A0ABX2FN65_9BACT</name>
<comment type="caution">
    <text evidence="2">The sequence shown here is derived from an EMBL/GenBank/DDBJ whole genome shotgun (WGS) entry which is preliminary data.</text>
</comment>
<dbReference type="InterPro" id="IPR046947">
    <property type="entry name" value="LytR-like"/>
</dbReference>
<evidence type="ECO:0000259" key="1">
    <source>
        <dbReference type="PROSITE" id="PS50930"/>
    </source>
</evidence>
<dbReference type="Proteomes" id="UP000779507">
    <property type="component" value="Unassembled WGS sequence"/>
</dbReference>
<dbReference type="InterPro" id="IPR029016">
    <property type="entry name" value="GAF-like_dom_sf"/>
</dbReference>